<evidence type="ECO:0000313" key="1">
    <source>
        <dbReference type="EMBL" id="KAF8004190.1"/>
    </source>
</evidence>
<keyword evidence="2" id="KW-1185">Reference proteome</keyword>
<accession>A0A8H7GUW7</accession>
<dbReference type="Proteomes" id="UP000649328">
    <property type="component" value="Unassembled WGS sequence"/>
</dbReference>
<name>A0A8H7GUW7_9ASCO</name>
<dbReference type="AlphaFoldDB" id="A0A8H7GUW7"/>
<organism evidence="1 2">
    <name type="scientific">Metschnikowia pulcherrima</name>
    <dbReference type="NCBI Taxonomy" id="27326"/>
    <lineage>
        <taxon>Eukaryota</taxon>
        <taxon>Fungi</taxon>
        <taxon>Dikarya</taxon>
        <taxon>Ascomycota</taxon>
        <taxon>Saccharomycotina</taxon>
        <taxon>Pichiomycetes</taxon>
        <taxon>Metschnikowiaceae</taxon>
        <taxon>Metschnikowia</taxon>
    </lineage>
</organism>
<evidence type="ECO:0000313" key="2">
    <source>
        <dbReference type="Proteomes" id="UP000649328"/>
    </source>
</evidence>
<gene>
    <name evidence="1" type="ORF">HF325_001638</name>
</gene>
<protein>
    <submittedName>
        <fullName evidence="1">Uncharacterized protein</fullName>
    </submittedName>
</protein>
<sequence length="131" mass="14435">MLKWRKKGARAGKAAKNNLAIDTASDLLTTPAAHVNTLALSLPPAPQGPEGENLKLQENSLLLANITGIVITKIIDTDKDQQVLRAVRLQLNRFIYLEFRLAEVLSHTRTRSSKATKRPANKSLDKIEVIS</sequence>
<proteinExistence type="predicted"/>
<dbReference type="EMBL" id="JACBPP010000002">
    <property type="protein sequence ID" value="KAF8004190.1"/>
    <property type="molecule type" value="Genomic_DNA"/>
</dbReference>
<reference evidence="1" key="1">
    <citation type="submission" date="2020-10" db="EMBL/GenBank/DDBJ databases">
        <title>The Whole-Genome Sequence of Metschnikowia persimmonesis, a Novel Endophytic Yeast Species Isolated from Medicinal Plant Diospyros kaki Thumb.</title>
        <authorList>
            <person name="Rahmat E."/>
            <person name="Kang Y."/>
        </authorList>
    </citation>
    <scope>NUCLEOTIDE SEQUENCE</scope>
    <source>
        <strain evidence="1">KIOM G15050</strain>
    </source>
</reference>
<comment type="caution">
    <text evidence="1">The sequence shown here is derived from an EMBL/GenBank/DDBJ whole genome shotgun (WGS) entry which is preliminary data.</text>
</comment>